<feature type="transmembrane region" description="Helical" evidence="1">
    <location>
        <begin position="113"/>
        <end position="133"/>
    </location>
</feature>
<feature type="transmembrane region" description="Helical" evidence="1">
    <location>
        <begin position="6"/>
        <end position="23"/>
    </location>
</feature>
<feature type="transmembrane region" description="Helical" evidence="1">
    <location>
        <begin position="58"/>
        <end position="75"/>
    </location>
</feature>
<evidence type="ECO:0000256" key="1">
    <source>
        <dbReference type="SAM" id="Phobius"/>
    </source>
</evidence>
<evidence type="ECO:0000313" key="3">
    <source>
        <dbReference type="Proteomes" id="UP001589906"/>
    </source>
</evidence>
<accession>A0ABV6QY36</accession>
<keyword evidence="3" id="KW-1185">Reference proteome</keyword>
<keyword evidence="1" id="KW-1133">Transmembrane helix</keyword>
<sequence length="142" mass="15470">MFDTLYAQVGAALMVSVSAFAFIKGQDPERFGAGAYLLAWFATLLLQDDIGLYNNAPILFGIDVFVLIVFCGLSWKSANTWPVWAAALQLLPVLSHVMMAVDVRPPAASFYAIQNLASIGILVAIALGTFWTWQERRAAGLE</sequence>
<evidence type="ECO:0000313" key="2">
    <source>
        <dbReference type="EMBL" id="MFC0632289.1"/>
    </source>
</evidence>
<reference evidence="2 3" key="1">
    <citation type="submission" date="2024-09" db="EMBL/GenBank/DDBJ databases">
        <authorList>
            <person name="Sun Q."/>
            <person name="Mori K."/>
        </authorList>
    </citation>
    <scope>NUCLEOTIDE SEQUENCE [LARGE SCALE GENOMIC DNA]</scope>
    <source>
        <strain evidence="2 3">NCAIM B.02621</strain>
    </source>
</reference>
<name>A0ABV6QY36_9CAUL</name>
<feature type="transmembrane region" description="Helical" evidence="1">
    <location>
        <begin position="82"/>
        <end position="101"/>
    </location>
</feature>
<gene>
    <name evidence="2" type="ORF">ACFFGE_00135</name>
</gene>
<keyword evidence="1" id="KW-0812">Transmembrane</keyword>
<dbReference type="RefSeq" id="WP_376833100.1">
    <property type="nucleotide sequence ID" value="NZ_JBHLSW010000001.1"/>
</dbReference>
<feature type="transmembrane region" description="Helical" evidence="1">
    <location>
        <begin position="30"/>
        <end position="46"/>
    </location>
</feature>
<keyword evidence="1" id="KW-0472">Membrane</keyword>
<organism evidence="2 3">
    <name type="scientific">Brevundimonas balnearis</name>
    <dbReference type="NCBI Taxonomy" id="1572858"/>
    <lineage>
        <taxon>Bacteria</taxon>
        <taxon>Pseudomonadati</taxon>
        <taxon>Pseudomonadota</taxon>
        <taxon>Alphaproteobacteria</taxon>
        <taxon>Caulobacterales</taxon>
        <taxon>Caulobacteraceae</taxon>
        <taxon>Brevundimonas</taxon>
    </lineage>
</organism>
<comment type="caution">
    <text evidence="2">The sequence shown here is derived from an EMBL/GenBank/DDBJ whole genome shotgun (WGS) entry which is preliminary data.</text>
</comment>
<dbReference type="Proteomes" id="UP001589906">
    <property type="component" value="Unassembled WGS sequence"/>
</dbReference>
<dbReference type="EMBL" id="JBHLSW010000001">
    <property type="protein sequence ID" value="MFC0632289.1"/>
    <property type="molecule type" value="Genomic_DNA"/>
</dbReference>
<protein>
    <submittedName>
        <fullName evidence="2">Uncharacterized protein</fullName>
    </submittedName>
</protein>
<proteinExistence type="predicted"/>